<comment type="caution">
    <text evidence="6">The sequence shown here is derived from an EMBL/GenBank/DDBJ whole genome shotgun (WGS) entry which is preliminary data.</text>
</comment>
<name>A0ABD3ISC4_EUCGL</name>
<evidence type="ECO:0000256" key="3">
    <source>
        <dbReference type="ARBA" id="ARBA00022833"/>
    </source>
</evidence>
<dbReference type="InterPro" id="IPR000315">
    <property type="entry name" value="Znf_B-box"/>
</dbReference>
<keyword evidence="2" id="KW-0863">Zinc-finger</keyword>
<reference evidence="6 7" key="1">
    <citation type="submission" date="2024-11" db="EMBL/GenBank/DDBJ databases">
        <title>Chromosome-level genome assembly of Eucalyptus globulus Labill. provides insights into its genome evolution.</title>
        <authorList>
            <person name="Li X."/>
        </authorList>
    </citation>
    <scope>NUCLEOTIDE SEQUENCE [LARGE SCALE GENOMIC DNA]</scope>
    <source>
        <strain evidence="6">CL2024</strain>
        <tissue evidence="6">Fresh tender leaves</tissue>
    </source>
</reference>
<sequence length="85" mass="8810">MGFDGTAAAKSFGGGQLASARPCDNCRSAKATVFCEADAAFLCLAYNAGVRGANKLASRHKRAWMCEACEPMPAAFACRTDASAL</sequence>
<feature type="region of interest" description="Disordered" evidence="4">
    <location>
        <begin position="1"/>
        <end position="22"/>
    </location>
</feature>
<evidence type="ECO:0000259" key="5">
    <source>
        <dbReference type="SMART" id="SM00336"/>
    </source>
</evidence>
<proteinExistence type="predicted"/>
<keyword evidence="1" id="KW-0479">Metal-binding</keyword>
<dbReference type="InterPro" id="IPR049808">
    <property type="entry name" value="CONSTANS-like_Bbox1"/>
</dbReference>
<dbReference type="Proteomes" id="UP001634007">
    <property type="component" value="Unassembled WGS sequence"/>
</dbReference>
<evidence type="ECO:0000256" key="1">
    <source>
        <dbReference type="ARBA" id="ARBA00022723"/>
    </source>
</evidence>
<evidence type="ECO:0000256" key="2">
    <source>
        <dbReference type="ARBA" id="ARBA00022771"/>
    </source>
</evidence>
<dbReference type="PANTHER" id="PTHR31717">
    <property type="entry name" value="ZINC FINGER PROTEIN CONSTANS-LIKE 10"/>
    <property type="match status" value="1"/>
</dbReference>
<evidence type="ECO:0000256" key="4">
    <source>
        <dbReference type="SAM" id="MobiDB-lite"/>
    </source>
</evidence>
<accession>A0ABD3ISC4</accession>
<evidence type="ECO:0000313" key="6">
    <source>
        <dbReference type="EMBL" id="KAL3717141.1"/>
    </source>
</evidence>
<feature type="domain" description="B box-type" evidence="5">
    <location>
        <begin position="18"/>
        <end position="65"/>
    </location>
</feature>
<organism evidence="6 7">
    <name type="scientific">Eucalyptus globulus</name>
    <name type="common">Tasmanian blue gum</name>
    <dbReference type="NCBI Taxonomy" id="34317"/>
    <lineage>
        <taxon>Eukaryota</taxon>
        <taxon>Viridiplantae</taxon>
        <taxon>Streptophyta</taxon>
        <taxon>Embryophyta</taxon>
        <taxon>Tracheophyta</taxon>
        <taxon>Spermatophyta</taxon>
        <taxon>Magnoliopsida</taxon>
        <taxon>eudicotyledons</taxon>
        <taxon>Gunneridae</taxon>
        <taxon>Pentapetalae</taxon>
        <taxon>rosids</taxon>
        <taxon>malvids</taxon>
        <taxon>Myrtales</taxon>
        <taxon>Myrtaceae</taxon>
        <taxon>Myrtoideae</taxon>
        <taxon>Eucalypteae</taxon>
        <taxon>Eucalyptus</taxon>
    </lineage>
</organism>
<evidence type="ECO:0000313" key="7">
    <source>
        <dbReference type="Proteomes" id="UP001634007"/>
    </source>
</evidence>
<keyword evidence="7" id="KW-1185">Reference proteome</keyword>
<protein>
    <recommendedName>
        <fullName evidence="5">B box-type domain-containing protein</fullName>
    </recommendedName>
</protein>
<dbReference type="GO" id="GO:0008270">
    <property type="term" value="F:zinc ion binding"/>
    <property type="evidence" value="ECO:0007669"/>
    <property type="project" value="UniProtKB-KW"/>
</dbReference>
<keyword evidence="3" id="KW-0862">Zinc</keyword>
<dbReference type="PANTHER" id="PTHR31717:SF45">
    <property type="entry name" value="ZINC FINGER PROTEIN CONSTANS-LIKE 14-RELATED"/>
    <property type="match status" value="1"/>
</dbReference>
<dbReference type="EMBL" id="JBJKBG010000011">
    <property type="protein sequence ID" value="KAL3717141.1"/>
    <property type="molecule type" value="Genomic_DNA"/>
</dbReference>
<dbReference type="AlphaFoldDB" id="A0ABD3ISC4"/>
<gene>
    <name evidence="6" type="ORF">ACJRO7_008685</name>
</gene>
<dbReference type="SMART" id="SM00336">
    <property type="entry name" value="BBOX"/>
    <property type="match status" value="1"/>
</dbReference>
<dbReference type="CDD" id="cd19821">
    <property type="entry name" value="Bbox1_BBX-like"/>
    <property type="match status" value="1"/>
</dbReference>